<name>A0A1L9V8C9_ASPGL</name>
<dbReference type="OrthoDB" id="4177740at2759"/>
<accession>A0A1L9V8C9</accession>
<dbReference type="EMBL" id="KV878912">
    <property type="protein sequence ID" value="OJJ80188.1"/>
    <property type="molecule type" value="Genomic_DNA"/>
</dbReference>
<dbReference type="AlphaFoldDB" id="A0A1L9V8C9"/>
<dbReference type="GeneID" id="34457636"/>
<evidence type="ECO:0000313" key="2">
    <source>
        <dbReference type="Proteomes" id="UP000184300"/>
    </source>
</evidence>
<keyword evidence="2" id="KW-1185">Reference proteome</keyword>
<dbReference type="RefSeq" id="XP_022396886.1">
    <property type="nucleotide sequence ID" value="XM_022541375.1"/>
</dbReference>
<dbReference type="VEuPathDB" id="FungiDB:ASPGLDRAFT_135390"/>
<gene>
    <name evidence="1" type="ORF">ASPGLDRAFT_135390</name>
</gene>
<evidence type="ECO:0000313" key="1">
    <source>
        <dbReference type="EMBL" id="OJJ80188.1"/>
    </source>
</evidence>
<dbReference type="Proteomes" id="UP000184300">
    <property type="component" value="Unassembled WGS sequence"/>
</dbReference>
<dbReference type="STRING" id="1160497.A0A1L9V8C9"/>
<proteinExistence type="predicted"/>
<protein>
    <submittedName>
        <fullName evidence="1">Uncharacterized protein</fullName>
    </submittedName>
</protein>
<reference evidence="2" key="1">
    <citation type="journal article" date="2017" name="Genome Biol.">
        <title>Comparative genomics reveals high biological diversity and specific adaptations in the industrially and medically important fungal genus Aspergillus.</title>
        <authorList>
            <person name="de Vries R.P."/>
            <person name="Riley R."/>
            <person name="Wiebenga A."/>
            <person name="Aguilar-Osorio G."/>
            <person name="Amillis S."/>
            <person name="Uchima C.A."/>
            <person name="Anderluh G."/>
            <person name="Asadollahi M."/>
            <person name="Askin M."/>
            <person name="Barry K."/>
            <person name="Battaglia E."/>
            <person name="Bayram O."/>
            <person name="Benocci T."/>
            <person name="Braus-Stromeyer S.A."/>
            <person name="Caldana C."/>
            <person name="Canovas D."/>
            <person name="Cerqueira G.C."/>
            <person name="Chen F."/>
            <person name="Chen W."/>
            <person name="Choi C."/>
            <person name="Clum A."/>
            <person name="Dos Santos R.A."/>
            <person name="Damasio A.R."/>
            <person name="Diallinas G."/>
            <person name="Emri T."/>
            <person name="Fekete E."/>
            <person name="Flipphi M."/>
            <person name="Freyberg S."/>
            <person name="Gallo A."/>
            <person name="Gournas C."/>
            <person name="Habgood R."/>
            <person name="Hainaut M."/>
            <person name="Harispe M.L."/>
            <person name="Henrissat B."/>
            <person name="Hilden K.S."/>
            <person name="Hope R."/>
            <person name="Hossain A."/>
            <person name="Karabika E."/>
            <person name="Karaffa L."/>
            <person name="Karanyi Z."/>
            <person name="Krasevec N."/>
            <person name="Kuo A."/>
            <person name="Kusch H."/>
            <person name="LaButti K."/>
            <person name="Lagendijk E.L."/>
            <person name="Lapidus A."/>
            <person name="Levasseur A."/>
            <person name="Lindquist E."/>
            <person name="Lipzen A."/>
            <person name="Logrieco A.F."/>
            <person name="MacCabe A."/>
            <person name="Maekelae M.R."/>
            <person name="Malavazi I."/>
            <person name="Melin P."/>
            <person name="Meyer V."/>
            <person name="Mielnichuk N."/>
            <person name="Miskei M."/>
            <person name="Molnar A.P."/>
            <person name="Mule G."/>
            <person name="Ngan C.Y."/>
            <person name="Orejas M."/>
            <person name="Orosz E."/>
            <person name="Ouedraogo J.P."/>
            <person name="Overkamp K.M."/>
            <person name="Park H.-S."/>
            <person name="Perrone G."/>
            <person name="Piumi F."/>
            <person name="Punt P.J."/>
            <person name="Ram A.F."/>
            <person name="Ramon A."/>
            <person name="Rauscher S."/>
            <person name="Record E."/>
            <person name="Riano-Pachon D.M."/>
            <person name="Robert V."/>
            <person name="Roehrig J."/>
            <person name="Ruller R."/>
            <person name="Salamov A."/>
            <person name="Salih N.S."/>
            <person name="Samson R.A."/>
            <person name="Sandor E."/>
            <person name="Sanguinetti M."/>
            <person name="Schuetze T."/>
            <person name="Sepcic K."/>
            <person name="Shelest E."/>
            <person name="Sherlock G."/>
            <person name="Sophianopoulou V."/>
            <person name="Squina F.M."/>
            <person name="Sun H."/>
            <person name="Susca A."/>
            <person name="Todd R.B."/>
            <person name="Tsang A."/>
            <person name="Unkles S.E."/>
            <person name="van de Wiele N."/>
            <person name="van Rossen-Uffink D."/>
            <person name="Oliveira J.V."/>
            <person name="Vesth T.C."/>
            <person name="Visser J."/>
            <person name="Yu J.-H."/>
            <person name="Zhou M."/>
            <person name="Andersen M.R."/>
            <person name="Archer D.B."/>
            <person name="Baker S.E."/>
            <person name="Benoit I."/>
            <person name="Brakhage A.A."/>
            <person name="Braus G.H."/>
            <person name="Fischer R."/>
            <person name="Frisvad J.C."/>
            <person name="Goldman G.H."/>
            <person name="Houbraken J."/>
            <person name="Oakley B."/>
            <person name="Pocsi I."/>
            <person name="Scazzocchio C."/>
            <person name="Seiboth B."/>
            <person name="vanKuyk P.A."/>
            <person name="Wortman J."/>
            <person name="Dyer P.S."/>
            <person name="Grigoriev I.V."/>
        </authorList>
    </citation>
    <scope>NUCLEOTIDE SEQUENCE [LARGE SCALE GENOMIC DNA]</scope>
    <source>
        <strain evidence="2">CBS 516.65</strain>
    </source>
</reference>
<sequence length="282" mass="32620">MATGNLIFYHNKKDVIEAVSHPATIAERTRCRRQLDHSLPTPEDLKERHIRHERMPLEEESKPLYLTPYEATIENTNNQRLVNWYPKLEADDDHYSCASFLTWYLREYFLSYNLPKGDLIPSGSRYRGLELLGFGMLSTVSGSPEESWQVETAWDTRQRGHPHMKVLIASGVCPDDKLSKAEVAVIHDVMHRRLRTMHLCNHKVSPVLLFSVVPMNHIRVIEAFYDGKELVVRSTKNHDIEHRDLDLIIRLSRWWVGYPSQKDTRGFAPAALEEILAARGLV</sequence>
<organism evidence="1 2">
    <name type="scientific">Aspergillus glaucus CBS 516.65</name>
    <dbReference type="NCBI Taxonomy" id="1160497"/>
    <lineage>
        <taxon>Eukaryota</taxon>
        <taxon>Fungi</taxon>
        <taxon>Dikarya</taxon>
        <taxon>Ascomycota</taxon>
        <taxon>Pezizomycotina</taxon>
        <taxon>Eurotiomycetes</taxon>
        <taxon>Eurotiomycetidae</taxon>
        <taxon>Eurotiales</taxon>
        <taxon>Aspergillaceae</taxon>
        <taxon>Aspergillus</taxon>
        <taxon>Aspergillus subgen. Aspergillus</taxon>
    </lineage>
</organism>